<evidence type="ECO:0000256" key="2">
    <source>
        <dbReference type="ARBA" id="ARBA00022692"/>
    </source>
</evidence>
<proteinExistence type="inferred from homology"/>
<dbReference type="InterPro" id="IPR051361">
    <property type="entry name" value="ThrE/Ser_Exporter"/>
</dbReference>
<evidence type="ECO:0000256" key="6">
    <source>
        <dbReference type="SAM" id="MobiDB-lite"/>
    </source>
</evidence>
<dbReference type="GO" id="GO:0022857">
    <property type="term" value="F:transmembrane transporter activity"/>
    <property type="evidence" value="ECO:0007669"/>
    <property type="project" value="InterPro"/>
</dbReference>
<feature type="transmembrane region" description="Helical" evidence="7">
    <location>
        <begin position="432"/>
        <end position="452"/>
    </location>
</feature>
<evidence type="ECO:0000259" key="9">
    <source>
        <dbReference type="Pfam" id="PF12821"/>
    </source>
</evidence>
<feature type="transmembrane region" description="Helical" evidence="7">
    <location>
        <begin position="387"/>
        <end position="412"/>
    </location>
</feature>
<dbReference type="InterPro" id="IPR010619">
    <property type="entry name" value="ThrE-like_N"/>
</dbReference>
<feature type="domain" description="Threonine/Serine exporter ThrE" evidence="9">
    <location>
        <begin position="441"/>
        <end position="565"/>
    </location>
</feature>
<keyword evidence="3 7" id="KW-1133">Transmembrane helix</keyword>
<evidence type="ECO:0000259" key="8">
    <source>
        <dbReference type="Pfam" id="PF06738"/>
    </source>
</evidence>
<evidence type="ECO:0000256" key="5">
    <source>
        <dbReference type="ARBA" id="ARBA00034125"/>
    </source>
</evidence>
<dbReference type="Pfam" id="PF12821">
    <property type="entry name" value="ThrE_2"/>
    <property type="match status" value="1"/>
</dbReference>
<evidence type="ECO:0000313" key="11">
    <source>
        <dbReference type="Proteomes" id="UP000554054"/>
    </source>
</evidence>
<protein>
    <submittedName>
        <fullName evidence="10">Uncharacterized membrane protein YjjP (DUF1212 family)/uncharacterized membrane protein YjjB (DUF3815 family)</fullName>
    </submittedName>
</protein>
<feature type="transmembrane region" description="Helical" evidence="7">
    <location>
        <begin position="545"/>
        <end position="565"/>
    </location>
</feature>
<feature type="domain" description="Threonine/serine exporter-like N-terminal" evidence="8">
    <location>
        <begin position="165"/>
        <end position="407"/>
    </location>
</feature>
<feature type="transmembrane region" description="Helical" evidence="7">
    <location>
        <begin position="323"/>
        <end position="343"/>
    </location>
</feature>
<evidence type="ECO:0000256" key="3">
    <source>
        <dbReference type="ARBA" id="ARBA00022989"/>
    </source>
</evidence>
<keyword evidence="4 7" id="KW-0472">Membrane</keyword>
<evidence type="ECO:0000256" key="4">
    <source>
        <dbReference type="ARBA" id="ARBA00023136"/>
    </source>
</evidence>
<comment type="similarity">
    <text evidence="5">Belongs to the ThrE exporter (TC 2.A.79) family.</text>
</comment>
<accession>A0A852VVV9</accession>
<gene>
    <name evidence="10" type="ORF">BJY20_001287</name>
</gene>
<feature type="transmembrane region" description="Helical" evidence="7">
    <location>
        <begin position="297"/>
        <end position="316"/>
    </location>
</feature>
<name>A0A852VVV9_9MICO</name>
<keyword evidence="11" id="KW-1185">Reference proteome</keyword>
<dbReference type="GO" id="GO:0016020">
    <property type="term" value="C:membrane"/>
    <property type="evidence" value="ECO:0007669"/>
    <property type="project" value="UniProtKB-SubCell"/>
</dbReference>
<feature type="transmembrane region" description="Helical" evidence="7">
    <location>
        <begin position="349"/>
        <end position="366"/>
    </location>
</feature>
<comment type="caution">
    <text evidence="10">The sequence shown here is derived from an EMBL/GenBank/DDBJ whole genome shotgun (WGS) entry which is preliminary data.</text>
</comment>
<dbReference type="Pfam" id="PF06738">
    <property type="entry name" value="ThrE"/>
    <property type="match status" value="1"/>
</dbReference>
<keyword evidence="2 7" id="KW-0812">Transmembrane</keyword>
<dbReference type="PANTHER" id="PTHR31082">
    <property type="entry name" value="PHEROMONE-REGULATED MEMBRANE PROTEIN 10"/>
    <property type="match status" value="1"/>
</dbReference>
<feature type="transmembrane region" description="Helical" evidence="7">
    <location>
        <begin position="510"/>
        <end position="533"/>
    </location>
</feature>
<dbReference type="Proteomes" id="UP000554054">
    <property type="component" value="Unassembled WGS sequence"/>
</dbReference>
<feature type="compositionally biased region" description="Basic and acidic residues" evidence="6">
    <location>
        <begin position="74"/>
        <end position="97"/>
    </location>
</feature>
<dbReference type="EMBL" id="JACCAE010000001">
    <property type="protein sequence ID" value="NYF97895.1"/>
    <property type="molecule type" value="Genomic_DNA"/>
</dbReference>
<sequence length="600" mass="63024">MMTPVPPPPPRPRRSAGDSAPPQDSTRDDLTPQAPPVAGPSAADAATSEETAIAVPVGKRRRGTGFRPAVKTEPVPRPRQEPGPEPLKDKPGREKPVPRPTSKPKRERTAPTPRREHRPRLRPLLRGEEPTQTIPLRGTLRGTPYRDPRVTRAVAEEQAATNALDLALRVAELMLRCGSGTSGVETAAIAVGVAAGLEDLDVDLTMQSLHMQCRTPSGQTISRLRVVRQPRQDFARLALVHALVDELISGDVDIEHADAKIKEISSTRRTWSRWVVALAEGGVAGGIALILGASIPAVILAMLSGVLIIMLAGWVARIDLPDFYLGALGGALATVIAFLAYVFGPIDGVDFAFVVAGGIVALLPSRTLTSATEDLLSGFPVTGTARLFAVMFHTLGLIIGVASGLGISLQLAVTFELGFTPPGIDKLAWAQAPVPVVIIGAVFIGFAGALTLQNNPRMLPPAGVLCALGVTVALASTHAGLGRVTATGIAAVVIGFFARLIALRMDSPSITLFVPASFGLYPGLGIFVGLYHLTSSAGGYDLERGLVSVFSSLGVIMAIATGATLGDRLAAPLDAPVAQRRKQAVEAESDRRTDDGWEIV</sequence>
<feature type="transmembrane region" description="Helical" evidence="7">
    <location>
        <begin position="484"/>
        <end position="503"/>
    </location>
</feature>
<comment type="subcellular location">
    <subcellularLocation>
        <location evidence="1">Membrane</location>
        <topology evidence="1">Multi-pass membrane protein</topology>
    </subcellularLocation>
</comment>
<dbReference type="PANTHER" id="PTHR31082:SF4">
    <property type="entry name" value="PHEROMONE-REGULATED MEMBRANE PROTEIN 10"/>
    <property type="match status" value="1"/>
</dbReference>
<dbReference type="RefSeq" id="WP_185990764.1">
    <property type="nucleotide sequence ID" value="NZ_JACCAE010000001.1"/>
</dbReference>
<dbReference type="AlphaFoldDB" id="A0A852VVV9"/>
<dbReference type="InterPro" id="IPR024528">
    <property type="entry name" value="ThrE_2"/>
</dbReference>
<reference evidence="10 11" key="1">
    <citation type="submission" date="2020-07" db="EMBL/GenBank/DDBJ databases">
        <title>Sequencing the genomes of 1000 actinobacteria strains.</title>
        <authorList>
            <person name="Klenk H.-P."/>
        </authorList>
    </citation>
    <scope>NUCLEOTIDE SEQUENCE [LARGE SCALE GENOMIC DNA]</scope>
    <source>
        <strain evidence="10 11">DSM 26154</strain>
    </source>
</reference>
<evidence type="ECO:0000313" key="10">
    <source>
        <dbReference type="EMBL" id="NYF97895.1"/>
    </source>
</evidence>
<feature type="compositionally biased region" description="Pro residues" evidence="6">
    <location>
        <begin position="1"/>
        <end position="10"/>
    </location>
</feature>
<evidence type="ECO:0000256" key="1">
    <source>
        <dbReference type="ARBA" id="ARBA00004141"/>
    </source>
</evidence>
<organism evidence="10 11">
    <name type="scientific">Janibacter cremeus</name>
    <dbReference type="NCBI Taxonomy" id="1285192"/>
    <lineage>
        <taxon>Bacteria</taxon>
        <taxon>Bacillati</taxon>
        <taxon>Actinomycetota</taxon>
        <taxon>Actinomycetes</taxon>
        <taxon>Micrococcales</taxon>
        <taxon>Intrasporangiaceae</taxon>
        <taxon>Janibacter</taxon>
    </lineage>
</organism>
<feature type="compositionally biased region" description="Low complexity" evidence="6">
    <location>
        <begin position="41"/>
        <end position="54"/>
    </location>
</feature>
<feature type="region of interest" description="Disordered" evidence="6">
    <location>
        <begin position="1"/>
        <end position="145"/>
    </location>
</feature>
<evidence type="ECO:0000256" key="7">
    <source>
        <dbReference type="SAM" id="Phobius"/>
    </source>
</evidence>
<feature type="transmembrane region" description="Helical" evidence="7">
    <location>
        <begin position="459"/>
        <end position="478"/>
    </location>
</feature>